<sequence length="239" mass="26382">MTVSTTLTKGLKRGFKLALVPALTLGLAACATPFRADVSRFESQLPAPQGQSFFVVAEDPALAGGLEFALYADHVESEMEQLGYVQAPSAEAATLLVRFDYGVDNGRERVRSTGFGYSDPFYSPWRSYSRPVVYRDRRGRNRVAYVPDRAWGYGWHDPFFSHHGGIDSYTIYTSGIDMKIDDAATGQRLFEGKAQAASSSSRLQYLVPNLVEAMFTDFPGNSGETVRISIAPEDQPVQR</sequence>
<dbReference type="STRING" id="1648404.CP97_04190"/>
<feature type="chain" id="PRO_5005211565" description="DUF4136 domain-containing protein" evidence="1">
    <location>
        <begin position="37"/>
        <end position="239"/>
    </location>
</feature>
<dbReference type="RefSeq" id="WP_048884920.1">
    <property type="nucleotide sequence ID" value="NZ_CP011310.1"/>
</dbReference>
<reference evidence="4" key="2">
    <citation type="submission" date="2015-04" db="EMBL/GenBank/DDBJ databases">
        <title>The complete genome sequence of Erythrobacter sp. s21-N3.</title>
        <authorList>
            <person name="Zhuang L."/>
            <person name="Liu Y."/>
            <person name="Shao Z."/>
        </authorList>
    </citation>
    <scope>NUCLEOTIDE SEQUENCE [LARGE SCALE GENOMIC DNA]</scope>
    <source>
        <strain evidence="4">s21-N3</strain>
    </source>
</reference>
<reference evidence="3 4" key="1">
    <citation type="journal article" date="2015" name="Int. J. Syst. Evol. Microbiol.">
        <title>Erythrobacter atlanticus sp. nov., a bacterium from ocean sediment able to degrade polycyclic aromatic hydrocarbons.</title>
        <authorList>
            <person name="Zhuang L."/>
            <person name="Liu Y."/>
            <person name="Wang L."/>
            <person name="Wang W."/>
            <person name="Shao Z."/>
        </authorList>
    </citation>
    <scope>NUCLEOTIDE SEQUENCE [LARGE SCALE GENOMIC DNA]</scope>
    <source>
        <strain evidence="4">s21-N3</strain>
    </source>
</reference>
<dbReference type="Gene3D" id="3.30.160.670">
    <property type="match status" value="1"/>
</dbReference>
<name>A0A0H4V9V3_9SPHN</name>
<evidence type="ECO:0000259" key="2">
    <source>
        <dbReference type="Pfam" id="PF13590"/>
    </source>
</evidence>
<dbReference type="OrthoDB" id="7501218at2"/>
<feature type="domain" description="DUF4136" evidence="2">
    <location>
        <begin position="39"/>
        <end position="220"/>
    </location>
</feature>
<dbReference type="InterPro" id="IPR025411">
    <property type="entry name" value="DUF4136"/>
</dbReference>
<evidence type="ECO:0000313" key="4">
    <source>
        <dbReference type="Proteomes" id="UP000059113"/>
    </source>
</evidence>
<protein>
    <recommendedName>
        <fullName evidence="2">DUF4136 domain-containing protein</fullName>
    </recommendedName>
</protein>
<keyword evidence="1" id="KW-0732">Signal</keyword>
<evidence type="ECO:0000256" key="1">
    <source>
        <dbReference type="SAM" id="SignalP"/>
    </source>
</evidence>
<gene>
    <name evidence="3" type="ORF">CP97_04190</name>
</gene>
<dbReference type="Pfam" id="PF13590">
    <property type="entry name" value="DUF4136"/>
    <property type="match status" value="1"/>
</dbReference>
<keyword evidence="4" id="KW-1185">Reference proteome</keyword>
<accession>A0A0H4V9V3</accession>
<organism evidence="3 4">
    <name type="scientific">Aurantiacibacter atlanticus</name>
    <dbReference type="NCBI Taxonomy" id="1648404"/>
    <lineage>
        <taxon>Bacteria</taxon>
        <taxon>Pseudomonadati</taxon>
        <taxon>Pseudomonadota</taxon>
        <taxon>Alphaproteobacteria</taxon>
        <taxon>Sphingomonadales</taxon>
        <taxon>Erythrobacteraceae</taxon>
        <taxon>Aurantiacibacter</taxon>
    </lineage>
</organism>
<proteinExistence type="predicted"/>
<dbReference type="EMBL" id="CP011310">
    <property type="protein sequence ID" value="AKQ41402.1"/>
    <property type="molecule type" value="Genomic_DNA"/>
</dbReference>
<dbReference type="Proteomes" id="UP000059113">
    <property type="component" value="Chromosome"/>
</dbReference>
<dbReference type="KEGG" id="ery:CP97_04190"/>
<evidence type="ECO:0000313" key="3">
    <source>
        <dbReference type="EMBL" id="AKQ41402.1"/>
    </source>
</evidence>
<feature type="signal peptide" evidence="1">
    <location>
        <begin position="1"/>
        <end position="36"/>
    </location>
</feature>
<dbReference type="AlphaFoldDB" id="A0A0H4V9V3"/>
<dbReference type="PATRIC" id="fig|1648404.4.peg.880"/>